<evidence type="ECO:0000256" key="6">
    <source>
        <dbReference type="ARBA" id="ARBA00023136"/>
    </source>
</evidence>
<dbReference type="PANTHER" id="PTHR30250:SF10">
    <property type="entry name" value="LIPOPOLYSACCHARIDE BIOSYNTHESIS PROTEIN WZXC"/>
    <property type="match status" value="1"/>
</dbReference>
<comment type="subcellular location">
    <subcellularLocation>
        <location evidence="1">Cell membrane</location>
        <topology evidence="1">Multi-pass membrane protein</topology>
    </subcellularLocation>
</comment>
<feature type="transmembrane region" description="Helical" evidence="7">
    <location>
        <begin position="322"/>
        <end position="341"/>
    </location>
</feature>
<keyword evidence="5 7" id="KW-1133">Transmembrane helix</keyword>
<dbReference type="PANTHER" id="PTHR30250">
    <property type="entry name" value="PST FAMILY PREDICTED COLANIC ACID TRANSPORTER"/>
    <property type="match status" value="1"/>
</dbReference>
<feature type="transmembrane region" description="Helical" evidence="7">
    <location>
        <begin position="111"/>
        <end position="132"/>
    </location>
</feature>
<evidence type="ECO:0000313" key="9">
    <source>
        <dbReference type="Proteomes" id="UP000405805"/>
    </source>
</evidence>
<protein>
    <submittedName>
        <fullName evidence="8">Lipopolysaccharide biosynthesis protein</fullName>
    </submittedName>
</protein>
<dbReference type="AlphaFoldDB" id="A0AA90VEK3"/>
<dbReference type="InterPro" id="IPR050833">
    <property type="entry name" value="Poly_Biosynth_Transport"/>
</dbReference>
<feature type="transmembrane region" description="Helical" evidence="7">
    <location>
        <begin position="43"/>
        <end position="67"/>
    </location>
</feature>
<dbReference type="Pfam" id="PF13440">
    <property type="entry name" value="Polysacc_synt_3"/>
    <property type="match status" value="1"/>
</dbReference>
<dbReference type="Proteomes" id="UP000405805">
    <property type="component" value="Unassembled WGS sequence"/>
</dbReference>
<feature type="transmembrane region" description="Helical" evidence="7">
    <location>
        <begin position="441"/>
        <end position="459"/>
    </location>
</feature>
<proteinExistence type="inferred from homology"/>
<dbReference type="RefSeq" id="WP_153096348.1">
    <property type="nucleotide sequence ID" value="NZ_VZBP01000047.1"/>
</dbReference>
<evidence type="ECO:0000256" key="5">
    <source>
        <dbReference type="ARBA" id="ARBA00022989"/>
    </source>
</evidence>
<dbReference type="GO" id="GO:0005886">
    <property type="term" value="C:plasma membrane"/>
    <property type="evidence" value="ECO:0007669"/>
    <property type="project" value="UniProtKB-SubCell"/>
</dbReference>
<evidence type="ECO:0000256" key="1">
    <source>
        <dbReference type="ARBA" id="ARBA00004651"/>
    </source>
</evidence>
<name>A0AA90VEK3_9BACT</name>
<evidence type="ECO:0000256" key="3">
    <source>
        <dbReference type="ARBA" id="ARBA00022475"/>
    </source>
</evidence>
<feature type="transmembrane region" description="Helical" evidence="7">
    <location>
        <begin position="377"/>
        <end position="398"/>
    </location>
</feature>
<gene>
    <name evidence="8" type="ORF">F7D57_03160</name>
</gene>
<evidence type="ECO:0000313" key="8">
    <source>
        <dbReference type="EMBL" id="MQO08739.1"/>
    </source>
</evidence>
<dbReference type="CDD" id="cd13127">
    <property type="entry name" value="MATE_tuaB_like"/>
    <property type="match status" value="1"/>
</dbReference>
<evidence type="ECO:0000256" key="7">
    <source>
        <dbReference type="SAM" id="Phobius"/>
    </source>
</evidence>
<keyword evidence="6 7" id="KW-0472">Membrane</keyword>
<feature type="transmembrane region" description="Helical" evidence="7">
    <location>
        <begin position="353"/>
        <end position="371"/>
    </location>
</feature>
<feature type="transmembrane region" description="Helical" evidence="7">
    <location>
        <begin position="144"/>
        <end position="163"/>
    </location>
</feature>
<accession>A0AA90VEK3</accession>
<feature type="transmembrane region" description="Helical" evidence="7">
    <location>
        <begin position="169"/>
        <end position="190"/>
    </location>
</feature>
<keyword evidence="4 7" id="KW-0812">Transmembrane</keyword>
<feature type="transmembrane region" description="Helical" evidence="7">
    <location>
        <begin position="288"/>
        <end position="310"/>
    </location>
</feature>
<reference evidence="9" key="1">
    <citation type="submission" date="2019-09" db="EMBL/GenBank/DDBJ databases">
        <title>Distinct polysaccharide growth profiles of human intestinal Prevotella copri isolates.</title>
        <authorList>
            <person name="Fehlner-Peach H."/>
            <person name="Magnabosco C."/>
            <person name="Raghavan V."/>
            <person name="Scher J.U."/>
            <person name="Tett A."/>
            <person name="Cox L.M."/>
            <person name="Gottsegen C."/>
            <person name="Watters A."/>
            <person name="Wiltshire- Gordon J.D."/>
            <person name="Segata N."/>
            <person name="Bonneau R."/>
            <person name="Littman D.R."/>
        </authorList>
    </citation>
    <scope>NUCLEOTIDE SEQUENCE [LARGE SCALE GENOMIC DNA]</scope>
    <source>
        <strain evidence="9">iA624</strain>
    </source>
</reference>
<organism evidence="8 9">
    <name type="scientific">Segatella copri</name>
    <dbReference type="NCBI Taxonomy" id="165179"/>
    <lineage>
        <taxon>Bacteria</taxon>
        <taxon>Pseudomonadati</taxon>
        <taxon>Bacteroidota</taxon>
        <taxon>Bacteroidia</taxon>
        <taxon>Bacteroidales</taxon>
        <taxon>Prevotellaceae</taxon>
        <taxon>Segatella</taxon>
    </lineage>
</organism>
<keyword evidence="3" id="KW-1003">Cell membrane</keyword>
<comment type="caution">
    <text evidence="8">The sequence shown here is derived from an EMBL/GenBank/DDBJ whole genome shotgun (WGS) entry which is preliminary data.</text>
</comment>
<feature type="transmembrane region" description="Helical" evidence="7">
    <location>
        <begin position="79"/>
        <end position="99"/>
    </location>
</feature>
<evidence type="ECO:0000256" key="2">
    <source>
        <dbReference type="ARBA" id="ARBA00007430"/>
    </source>
</evidence>
<comment type="similarity">
    <text evidence="2">Belongs to the polysaccharide synthase family.</text>
</comment>
<evidence type="ECO:0000256" key="4">
    <source>
        <dbReference type="ARBA" id="ARBA00022692"/>
    </source>
</evidence>
<sequence length="476" mass="53256">MPKSSGVIGSLLWKGGERAMVQGLGLLIQVVLARLLLPKDFASLAIINAIINYLGIFVQSGLSIAVVQKKELSEKDLSTLTSISLFVALILFIGLYFIAPFVSEYYNIEELTWPIRVMGISLFLFSFNSIQTGLLTRKMMFRSIFFRSMLATPLSGIIGIAMAYMGMGIWALIGYSLTNILSIVIFMNMIPELRLKLGFSWQSAKEIYGFSIKIIGTNLISAGGDTIRTMTIGKVFSPEKLAFYDRGYSYSSLVTQVVNTSLSSVLLPVFSRQQDDIQKLRELARRSVSMSAFVMIPILVFVAVAAQPLVSFVLSEKWLPCAIFLSLFCILRIPGIITSIDKQVYYSVGKSQIGLYYEIGLLAVNLLSLTLMIPYGVWAIAIGYTVVEFSGNFILCIISSRVFGYSLWDRCKDLVKPVFNSAVMAVAAYAMTRYFERDYVLIVMQMFVSGVVYILMSWITHDKNLFQVKNIIRNRK</sequence>
<dbReference type="EMBL" id="VZBP01000047">
    <property type="protein sequence ID" value="MQO08739.1"/>
    <property type="molecule type" value="Genomic_DNA"/>
</dbReference>